<feature type="transmembrane region" description="Helical" evidence="11 12">
    <location>
        <begin position="183"/>
        <end position="205"/>
    </location>
</feature>
<evidence type="ECO:0000256" key="6">
    <source>
        <dbReference type="ARBA" id="ARBA00023136"/>
    </source>
</evidence>
<evidence type="ECO:0000313" key="16">
    <source>
        <dbReference type="Proteomes" id="UP001365128"/>
    </source>
</evidence>
<keyword evidence="6 11" id="KW-0472">Membrane</keyword>
<evidence type="ECO:0000256" key="4">
    <source>
        <dbReference type="ARBA" id="ARBA00022824"/>
    </source>
</evidence>
<evidence type="ECO:0000256" key="11">
    <source>
        <dbReference type="HAMAP-Rule" id="MF_03199"/>
    </source>
</evidence>
<dbReference type="Pfam" id="PF01529">
    <property type="entry name" value="DHHC"/>
    <property type="match status" value="1"/>
</dbReference>
<proteinExistence type="inferred from homology"/>
<evidence type="ECO:0000256" key="9">
    <source>
        <dbReference type="ARBA" id="ARBA00023315"/>
    </source>
</evidence>
<feature type="compositionally biased region" description="Polar residues" evidence="13">
    <location>
        <begin position="358"/>
        <end position="369"/>
    </location>
</feature>
<evidence type="ECO:0000259" key="14">
    <source>
        <dbReference type="Pfam" id="PF01529"/>
    </source>
</evidence>
<dbReference type="HAMAP" id="MF_03199">
    <property type="entry name" value="DHHC_PAT_PFA4"/>
    <property type="match status" value="1"/>
</dbReference>
<evidence type="ECO:0000256" key="10">
    <source>
        <dbReference type="ARBA" id="ARBA00048048"/>
    </source>
</evidence>
<feature type="active site" description="S-palmitoyl cysteine intermediate" evidence="11">
    <location>
        <position position="126"/>
    </location>
</feature>
<reference evidence="15 16" key="1">
    <citation type="submission" date="2024-04" db="EMBL/GenBank/DDBJ databases">
        <title>Phyllosticta paracitricarpa is synonymous to the EU quarantine fungus P. citricarpa based on phylogenomic analyses.</title>
        <authorList>
            <consortium name="Lawrence Berkeley National Laboratory"/>
            <person name="Van Ingen-Buijs V.A."/>
            <person name="Van Westerhoven A.C."/>
            <person name="Haridas S."/>
            <person name="Skiadas P."/>
            <person name="Martin F."/>
            <person name="Groenewald J.Z."/>
            <person name="Crous P.W."/>
            <person name="Seidl M.F."/>
        </authorList>
    </citation>
    <scope>NUCLEOTIDE SEQUENCE [LARGE SCALE GENOMIC DNA]</scope>
    <source>
        <strain evidence="15 16">CBS 122670</strain>
    </source>
</reference>
<comment type="domain">
    <text evidence="11 12">The DHHC domain is required for palmitoyltransferase activity.</text>
</comment>
<comment type="caution">
    <text evidence="15">The sequence shown here is derived from an EMBL/GenBank/DDBJ whole genome shotgun (WGS) entry which is preliminary data.</text>
</comment>
<keyword evidence="16" id="KW-1185">Reference proteome</keyword>
<evidence type="ECO:0000256" key="13">
    <source>
        <dbReference type="SAM" id="MobiDB-lite"/>
    </source>
</evidence>
<feature type="region of interest" description="Disordered" evidence="13">
    <location>
        <begin position="356"/>
        <end position="433"/>
    </location>
</feature>
<feature type="transmembrane region" description="Helical" evidence="11 12">
    <location>
        <begin position="6"/>
        <end position="30"/>
    </location>
</feature>
<evidence type="ECO:0000256" key="3">
    <source>
        <dbReference type="ARBA" id="ARBA00022692"/>
    </source>
</evidence>
<feature type="compositionally biased region" description="Basic and acidic residues" evidence="13">
    <location>
        <begin position="416"/>
        <end position="430"/>
    </location>
</feature>
<accession>A0ABR1MMV9</accession>
<evidence type="ECO:0000256" key="5">
    <source>
        <dbReference type="ARBA" id="ARBA00022989"/>
    </source>
</evidence>
<evidence type="ECO:0000313" key="15">
    <source>
        <dbReference type="EMBL" id="KAK7554408.1"/>
    </source>
</evidence>
<dbReference type="InterPro" id="IPR039859">
    <property type="entry name" value="PFA4/ZDH16/20/ERF2-like"/>
</dbReference>
<dbReference type="Proteomes" id="UP001365128">
    <property type="component" value="Unassembled WGS sequence"/>
</dbReference>
<keyword evidence="3 11" id="KW-0812">Transmembrane</keyword>
<keyword evidence="9 11" id="KW-0012">Acyltransferase</keyword>
<evidence type="ECO:0000256" key="1">
    <source>
        <dbReference type="ARBA" id="ARBA00004141"/>
    </source>
</evidence>
<protein>
    <recommendedName>
        <fullName evidence="11">Palmitoyltransferase PFA4</fullName>
        <ecNumber evidence="11">2.3.1.225</ecNumber>
    </recommendedName>
    <alternativeName>
        <fullName evidence="11">Protein S-acyltransferase</fullName>
        <shortName evidence="11">PAT</shortName>
    </alternativeName>
    <alternativeName>
        <fullName evidence="11">Protein fatty acyltransferase 4</fullName>
    </alternativeName>
</protein>
<comment type="function">
    <text evidence="11">Mediates the reversible addition of palmitate to target proteins, thereby regulating their membrane association and biological function.</text>
</comment>
<evidence type="ECO:0000256" key="2">
    <source>
        <dbReference type="ARBA" id="ARBA00022679"/>
    </source>
</evidence>
<evidence type="ECO:0000256" key="7">
    <source>
        <dbReference type="ARBA" id="ARBA00023139"/>
    </source>
</evidence>
<comment type="similarity">
    <text evidence="11">Belongs to the DHHC palmitoyltransferase family. PFA4 subfamily.</text>
</comment>
<evidence type="ECO:0000256" key="8">
    <source>
        <dbReference type="ARBA" id="ARBA00023288"/>
    </source>
</evidence>
<evidence type="ECO:0000256" key="12">
    <source>
        <dbReference type="RuleBase" id="RU079119"/>
    </source>
</evidence>
<keyword evidence="4 11" id="KW-0256">Endoplasmic reticulum</keyword>
<comment type="caution">
    <text evidence="11">Lacks conserved residue(s) required for the propagation of feature annotation.</text>
</comment>
<keyword evidence="5 11" id="KW-1133">Transmembrane helix</keyword>
<gene>
    <name evidence="11" type="primary">PFA4</name>
    <name evidence="15" type="ORF">IWX46DRAFT_213547</name>
</gene>
<dbReference type="PANTHER" id="PTHR12246">
    <property type="entry name" value="PALMITOYLTRANSFERASE ZDHHC16"/>
    <property type="match status" value="1"/>
</dbReference>
<feature type="compositionally biased region" description="Acidic residues" evidence="13">
    <location>
        <begin position="390"/>
        <end position="415"/>
    </location>
</feature>
<organism evidence="15 16">
    <name type="scientific">Phyllosticta citricarpa</name>
    <dbReference type="NCBI Taxonomy" id="55181"/>
    <lineage>
        <taxon>Eukaryota</taxon>
        <taxon>Fungi</taxon>
        <taxon>Dikarya</taxon>
        <taxon>Ascomycota</taxon>
        <taxon>Pezizomycotina</taxon>
        <taxon>Dothideomycetes</taxon>
        <taxon>Dothideomycetes incertae sedis</taxon>
        <taxon>Botryosphaeriales</taxon>
        <taxon>Phyllostictaceae</taxon>
        <taxon>Phyllosticta</taxon>
    </lineage>
</organism>
<keyword evidence="8 11" id="KW-0449">Lipoprotein</keyword>
<dbReference type="InterPro" id="IPR033682">
    <property type="entry name" value="PFA4"/>
</dbReference>
<comment type="subcellular location">
    <subcellularLocation>
        <location evidence="11">Endoplasmic reticulum membrane</location>
        <topology evidence="11">Multi-pass membrane protein</topology>
    </subcellularLocation>
    <subcellularLocation>
        <location evidence="1">Membrane</location>
        <topology evidence="1">Multi-pass membrane protein</topology>
    </subcellularLocation>
</comment>
<feature type="transmembrane region" description="Helical" evidence="11 12">
    <location>
        <begin position="42"/>
        <end position="61"/>
    </location>
</feature>
<name>A0ABR1MMV9_9PEZI</name>
<dbReference type="PROSITE" id="PS50216">
    <property type="entry name" value="DHHC"/>
    <property type="match status" value="1"/>
</dbReference>
<feature type="domain" description="Palmitoyltransferase DHHC" evidence="14">
    <location>
        <begin position="94"/>
        <end position="222"/>
    </location>
</feature>
<dbReference type="InterPro" id="IPR001594">
    <property type="entry name" value="Palmitoyltrfase_DHHC"/>
</dbReference>
<keyword evidence="7 11" id="KW-0564">Palmitate</keyword>
<comment type="catalytic activity">
    <reaction evidence="10 11 12">
        <text>L-cysteinyl-[protein] + hexadecanoyl-CoA = S-hexadecanoyl-L-cysteinyl-[protein] + CoA</text>
        <dbReference type="Rhea" id="RHEA:36683"/>
        <dbReference type="Rhea" id="RHEA-COMP:10131"/>
        <dbReference type="Rhea" id="RHEA-COMP:11032"/>
        <dbReference type="ChEBI" id="CHEBI:29950"/>
        <dbReference type="ChEBI" id="CHEBI:57287"/>
        <dbReference type="ChEBI" id="CHEBI:57379"/>
        <dbReference type="ChEBI" id="CHEBI:74151"/>
        <dbReference type="EC" id="2.3.1.225"/>
    </reaction>
</comment>
<keyword evidence="2 11" id="KW-0808">Transferase</keyword>
<dbReference type="EC" id="2.3.1.225" evidence="11"/>
<sequence length="461" mass="52342">MGYQLSSASLAASSILALIAFLGTSQYLFLHIDPAPFSRDQYIKLNVLIFGVAFSHIRAWMADPGRVPQGWTPGPVRVYGEKPKTDKEEVPQGGNRWCSKCEAPKPPRAHHCKTCGRCIPKMDHHCPWIANCVSYTTYPHFFRILLYGTAAMWYNEYHLWLRLQVIWEKRRLPSYLGPTAPQLLHLFALTLVNTLTLVTVGLMLLRFGKMLVENVTTIETWEMERHDTLVHRAKFLGGYLAGPDGARVRIRRVEFPYDIGVWPNLVQAFGTRNILAWFWPFAATPSMRGGAGLNFEVNGFEDASVAWPPPDPDRMPRIRRTFNPEEAFTYRGEELTMKNGIDIEAFRRRQEEDLKRWQTANNGAGSNTLQRRRPFHERFDSSGAILPSDVESEEDSEGLESEPDVGDGGADADGEEAWKNSEGETLKDFGVDQDAEFYDEDDVPLSELIRRRKAMAAQQTS</sequence>
<dbReference type="EMBL" id="JBBPDW010000003">
    <property type="protein sequence ID" value="KAK7554408.1"/>
    <property type="molecule type" value="Genomic_DNA"/>
</dbReference>